<comment type="caution">
    <text evidence="2">The sequence shown here is derived from an EMBL/GenBank/DDBJ whole genome shotgun (WGS) entry which is preliminary data.</text>
</comment>
<reference evidence="2" key="2">
    <citation type="journal article" date="2021" name="Genome Biol. Evol.">
        <title>Developing a high-quality reference genome for a parasitic bivalve with doubly uniparental inheritance (Bivalvia: Unionida).</title>
        <authorList>
            <person name="Smith C.H."/>
        </authorList>
    </citation>
    <scope>NUCLEOTIDE SEQUENCE</scope>
    <source>
        <strain evidence="2">CHS0354</strain>
        <tissue evidence="2">Mantle</tissue>
    </source>
</reference>
<dbReference type="AlphaFoldDB" id="A0AAE0WD05"/>
<reference evidence="2" key="1">
    <citation type="journal article" date="2021" name="Genome Biol. Evol.">
        <title>A High-Quality Reference Genome for a Parasitic Bivalve with Doubly Uniparental Inheritance (Bivalvia: Unionida).</title>
        <authorList>
            <person name="Smith C.H."/>
        </authorList>
    </citation>
    <scope>NUCLEOTIDE SEQUENCE</scope>
    <source>
        <strain evidence="2">CHS0354</strain>
    </source>
</reference>
<reference evidence="2" key="3">
    <citation type="submission" date="2023-05" db="EMBL/GenBank/DDBJ databases">
        <authorList>
            <person name="Smith C.H."/>
        </authorList>
    </citation>
    <scope>NUCLEOTIDE SEQUENCE</scope>
    <source>
        <strain evidence="2">CHS0354</strain>
        <tissue evidence="2">Mantle</tissue>
    </source>
</reference>
<dbReference type="EMBL" id="JAEAOA010001692">
    <property type="protein sequence ID" value="KAK3610768.1"/>
    <property type="molecule type" value="Genomic_DNA"/>
</dbReference>
<feature type="region of interest" description="Disordered" evidence="1">
    <location>
        <begin position="33"/>
        <end position="74"/>
    </location>
</feature>
<protein>
    <submittedName>
        <fullName evidence="2">Uncharacterized protein</fullName>
    </submittedName>
</protein>
<evidence type="ECO:0000313" key="2">
    <source>
        <dbReference type="EMBL" id="KAK3610768.1"/>
    </source>
</evidence>
<accession>A0AAE0WD05</accession>
<proteinExistence type="predicted"/>
<organism evidence="2 3">
    <name type="scientific">Potamilus streckersoni</name>
    <dbReference type="NCBI Taxonomy" id="2493646"/>
    <lineage>
        <taxon>Eukaryota</taxon>
        <taxon>Metazoa</taxon>
        <taxon>Spiralia</taxon>
        <taxon>Lophotrochozoa</taxon>
        <taxon>Mollusca</taxon>
        <taxon>Bivalvia</taxon>
        <taxon>Autobranchia</taxon>
        <taxon>Heteroconchia</taxon>
        <taxon>Palaeoheterodonta</taxon>
        <taxon>Unionida</taxon>
        <taxon>Unionoidea</taxon>
        <taxon>Unionidae</taxon>
        <taxon>Ambleminae</taxon>
        <taxon>Lampsilini</taxon>
        <taxon>Potamilus</taxon>
    </lineage>
</organism>
<sequence length="90" mass="10354">MECENTNLVEETAQASKEMGRYKLDRDLRIEQGFDGQYQDKSPWHKLSSSTTHDRPTRKTTTGMKTNEKCYTPTNQETNEEFICGTADLS</sequence>
<evidence type="ECO:0000256" key="1">
    <source>
        <dbReference type="SAM" id="MobiDB-lite"/>
    </source>
</evidence>
<name>A0AAE0WD05_9BIVA</name>
<keyword evidence="3" id="KW-1185">Reference proteome</keyword>
<evidence type="ECO:0000313" key="3">
    <source>
        <dbReference type="Proteomes" id="UP001195483"/>
    </source>
</evidence>
<gene>
    <name evidence="2" type="ORF">CHS0354_028167</name>
</gene>
<dbReference type="Proteomes" id="UP001195483">
    <property type="component" value="Unassembled WGS sequence"/>
</dbReference>